<reference evidence="1 2" key="1">
    <citation type="submission" date="2018-09" db="EMBL/GenBank/DDBJ databases">
        <authorList>
            <person name="Zhu H."/>
        </authorList>
    </citation>
    <scope>NUCLEOTIDE SEQUENCE [LARGE SCALE GENOMIC DNA]</scope>
    <source>
        <strain evidence="1 2">K1W22B-8</strain>
    </source>
</reference>
<sequence length="208" mass="23052">MALKRVNLRGRKSPAALAANDRRPPREIIWAKIRQLQTFTIDQVATPARVDRSSARTFVFGLEKAGYLVRLDPNPDTKELRFQLAKDAGAAVPRIGKDGERVTQGDLRAAAWRAMRSLKVFTIRDLHVTSGISETDAKSYINYLVKAGFLAYRLKSKHAGQVSRLAFIESRFTGPKAPQVTSIKVVFDPNVGEVVWPIVGQDAIEVAP</sequence>
<evidence type="ECO:0000313" key="2">
    <source>
        <dbReference type="Proteomes" id="UP000284605"/>
    </source>
</evidence>
<accession>A0A418WUL7</accession>
<dbReference type="AlphaFoldDB" id="A0A418WUL7"/>
<protein>
    <submittedName>
        <fullName evidence="1">Uncharacterized protein</fullName>
    </submittedName>
</protein>
<organism evidence="1 2">
    <name type="scientific">Oleomonas cavernae</name>
    <dbReference type="NCBI Taxonomy" id="2320859"/>
    <lineage>
        <taxon>Bacteria</taxon>
        <taxon>Pseudomonadati</taxon>
        <taxon>Pseudomonadota</taxon>
        <taxon>Alphaproteobacteria</taxon>
        <taxon>Acetobacterales</taxon>
        <taxon>Acetobacteraceae</taxon>
        <taxon>Oleomonas</taxon>
    </lineage>
</organism>
<dbReference type="Proteomes" id="UP000284605">
    <property type="component" value="Unassembled WGS sequence"/>
</dbReference>
<keyword evidence="2" id="KW-1185">Reference proteome</keyword>
<gene>
    <name evidence="1" type="ORF">D3874_03210</name>
</gene>
<evidence type="ECO:0000313" key="1">
    <source>
        <dbReference type="EMBL" id="RJF94837.1"/>
    </source>
</evidence>
<comment type="caution">
    <text evidence="1">The sequence shown here is derived from an EMBL/GenBank/DDBJ whole genome shotgun (WGS) entry which is preliminary data.</text>
</comment>
<name>A0A418WUL7_9PROT</name>
<proteinExistence type="predicted"/>
<dbReference type="EMBL" id="QYUK01000008">
    <property type="protein sequence ID" value="RJF94837.1"/>
    <property type="molecule type" value="Genomic_DNA"/>
</dbReference>